<evidence type="ECO:0000256" key="3">
    <source>
        <dbReference type="ARBA" id="ARBA00022729"/>
    </source>
</evidence>
<dbReference type="EMBL" id="CCKQ01010389">
    <property type="protein sequence ID" value="CDW81895.1"/>
    <property type="molecule type" value="Genomic_DNA"/>
</dbReference>
<dbReference type="SUPFAM" id="SSF53254">
    <property type="entry name" value="Phosphoglycerate mutase-like"/>
    <property type="match status" value="1"/>
</dbReference>
<comment type="catalytic activity">
    <reaction evidence="1">
        <text>a phosphate monoester + H2O = an alcohol + phosphate</text>
        <dbReference type="Rhea" id="RHEA:15017"/>
        <dbReference type="ChEBI" id="CHEBI:15377"/>
        <dbReference type="ChEBI" id="CHEBI:30879"/>
        <dbReference type="ChEBI" id="CHEBI:43474"/>
        <dbReference type="ChEBI" id="CHEBI:67140"/>
        <dbReference type="EC" id="3.1.3.2"/>
    </reaction>
</comment>
<evidence type="ECO:0000256" key="4">
    <source>
        <dbReference type="ARBA" id="ARBA00022801"/>
    </source>
</evidence>
<evidence type="ECO:0000256" key="6">
    <source>
        <dbReference type="ARBA" id="ARBA00023180"/>
    </source>
</evidence>
<keyword evidence="3" id="KW-0732">Signal</keyword>
<dbReference type="PANTHER" id="PTHR11567">
    <property type="entry name" value="ACID PHOSPHATASE-RELATED"/>
    <property type="match status" value="1"/>
</dbReference>
<dbReference type="AlphaFoldDB" id="A0A078AI23"/>
<accession>A0A078AI23</accession>
<dbReference type="CDD" id="cd07061">
    <property type="entry name" value="HP_HAP_like"/>
    <property type="match status" value="1"/>
</dbReference>
<dbReference type="Pfam" id="PF00328">
    <property type="entry name" value="His_Phos_2"/>
    <property type="match status" value="1"/>
</dbReference>
<evidence type="ECO:0000256" key="2">
    <source>
        <dbReference type="ARBA" id="ARBA00005375"/>
    </source>
</evidence>
<evidence type="ECO:0000313" key="7">
    <source>
        <dbReference type="EMBL" id="CDW81895.1"/>
    </source>
</evidence>
<gene>
    <name evidence="7" type="primary">Contig2717.g2920</name>
    <name evidence="7" type="ORF">STYLEM_10919</name>
</gene>
<reference evidence="7 8" key="1">
    <citation type="submission" date="2014-06" db="EMBL/GenBank/DDBJ databases">
        <authorList>
            <person name="Swart Estienne"/>
        </authorList>
    </citation>
    <scope>NUCLEOTIDE SEQUENCE [LARGE SCALE GENOMIC DNA]</scope>
    <source>
        <strain evidence="7 8">130c</strain>
    </source>
</reference>
<dbReference type="InterPro" id="IPR000560">
    <property type="entry name" value="His_Pase_clade-2"/>
</dbReference>
<dbReference type="Gene3D" id="3.40.50.1240">
    <property type="entry name" value="Phosphoglycerate mutase-like"/>
    <property type="match status" value="1"/>
</dbReference>
<evidence type="ECO:0000313" key="8">
    <source>
        <dbReference type="Proteomes" id="UP000039865"/>
    </source>
</evidence>
<keyword evidence="8" id="KW-1185">Reference proteome</keyword>
<evidence type="ECO:0000256" key="5">
    <source>
        <dbReference type="ARBA" id="ARBA00023157"/>
    </source>
</evidence>
<evidence type="ECO:0000256" key="1">
    <source>
        <dbReference type="ARBA" id="ARBA00000032"/>
    </source>
</evidence>
<protein>
    <submittedName>
        <fullName evidence="7">Histidine acid phosphatase family protein</fullName>
    </submittedName>
</protein>
<dbReference type="InterPro" id="IPR029033">
    <property type="entry name" value="His_PPase_superfam"/>
</dbReference>
<dbReference type="Proteomes" id="UP000039865">
    <property type="component" value="Unassembled WGS sequence"/>
</dbReference>
<dbReference type="InterPro" id="IPR050645">
    <property type="entry name" value="Histidine_acid_phosphatase"/>
</dbReference>
<keyword evidence="5" id="KW-1015">Disulfide bond</keyword>
<keyword evidence="4" id="KW-0378">Hydrolase</keyword>
<name>A0A078AI23_STYLE</name>
<proteinExistence type="inferred from homology"/>
<organism evidence="7 8">
    <name type="scientific">Stylonychia lemnae</name>
    <name type="common">Ciliate</name>
    <dbReference type="NCBI Taxonomy" id="5949"/>
    <lineage>
        <taxon>Eukaryota</taxon>
        <taxon>Sar</taxon>
        <taxon>Alveolata</taxon>
        <taxon>Ciliophora</taxon>
        <taxon>Intramacronucleata</taxon>
        <taxon>Spirotrichea</taxon>
        <taxon>Stichotrichia</taxon>
        <taxon>Sporadotrichida</taxon>
        <taxon>Oxytrichidae</taxon>
        <taxon>Stylonychinae</taxon>
        <taxon>Stylonychia</taxon>
    </lineage>
</organism>
<keyword evidence="6" id="KW-0325">Glycoprotein</keyword>
<sequence length="214" mass="25125">MVIEVSRHGARSPIVQDDNLTQTYWEMGLSMVTNVGMRQHYLLGREVRYRYIEKQHLLDSEYNAEQIELYSTLRERTYSSAVSQFSGIYPDIQKHMKDLKLSPIQQKRAVLPIKINTDKDYENLLLQENKDLGEQISQDHHAQPHVFQLFVYYNFAKSQFIPDEECPFRDQIIDELNKLSSSTDEFKAIDQRVNQLLKRIELGLNKTNQIGNTD</sequence>
<dbReference type="GO" id="GO:0003993">
    <property type="term" value="F:acid phosphatase activity"/>
    <property type="evidence" value="ECO:0007669"/>
    <property type="project" value="UniProtKB-EC"/>
</dbReference>
<dbReference type="OrthoDB" id="299201at2759"/>
<comment type="similarity">
    <text evidence="2">Belongs to the histidine acid phosphatase family.</text>
</comment>
<dbReference type="InParanoid" id="A0A078AI23"/>
<dbReference type="PANTHER" id="PTHR11567:SF211">
    <property type="entry name" value="PROSTATIC ACID PHOSPHATASE"/>
    <property type="match status" value="1"/>
</dbReference>